<name>A0A6A7B3L0_9PLEO</name>
<accession>A0A6A7B3L0</accession>
<gene>
    <name evidence="1" type="ORF">T440DRAFT_451177</name>
</gene>
<evidence type="ECO:0000313" key="1">
    <source>
        <dbReference type="EMBL" id="KAF2850091.1"/>
    </source>
</evidence>
<evidence type="ECO:0000313" key="2">
    <source>
        <dbReference type="Proteomes" id="UP000799423"/>
    </source>
</evidence>
<reference evidence="1" key="1">
    <citation type="submission" date="2020-01" db="EMBL/GenBank/DDBJ databases">
        <authorList>
            <consortium name="DOE Joint Genome Institute"/>
            <person name="Haridas S."/>
            <person name="Albert R."/>
            <person name="Binder M."/>
            <person name="Bloem J."/>
            <person name="Labutti K."/>
            <person name="Salamov A."/>
            <person name="Andreopoulos B."/>
            <person name="Baker S.E."/>
            <person name="Barry K."/>
            <person name="Bills G."/>
            <person name="Bluhm B.H."/>
            <person name="Cannon C."/>
            <person name="Castanera R."/>
            <person name="Culley D.E."/>
            <person name="Daum C."/>
            <person name="Ezra D."/>
            <person name="Gonzalez J.B."/>
            <person name="Henrissat B."/>
            <person name="Kuo A."/>
            <person name="Liang C."/>
            <person name="Lipzen A."/>
            <person name="Lutzoni F."/>
            <person name="Magnuson J."/>
            <person name="Mondo S."/>
            <person name="Nolan M."/>
            <person name="Ohm R."/>
            <person name="Pangilinan J."/>
            <person name="Park H.-J."/>
            <person name="Ramirez L."/>
            <person name="Alfaro M."/>
            <person name="Sun H."/>
            <person name="Tritt A."/>
            <person name="Yoshinaga Y."/>
            <person name="Zwiers L.-H."/>
            <person name="Turgeon B.G."/>
            <person name="Goodwin S.B."/>
            <person name="Spatafora J.W."/>
            <person name="Crous P.W."/>
            <person name="Grigoriev I.V."/>
        </authorList>
    </citation>
    <scope>NUCLEOTIDE SEQUENCE</scope>
    <source>
        <strain evidence="1">IPT5</strain>
    </source>
</reference>
<dbReference type="OrthoDB" id="62at2759"/>
<dbReference type="AlphaFoldDB" id="A0A6A7B3L0"/>
<dbReference type="EMBL" id="MU006308">
    <property type="protein sequence ID" value="KAF2850091.1"/>
    <property type="molecule type" value="Genomic_DNA"/>
</dbReference>
<organism evidence="1 2">
    <name type="scientific">Plenodomus tracheiphilus IPT5</name>
    <dbReference type="NCBI Taxonomy" id="1408161"/>
    <lineage>
        <taxon>Eukaryota</taxon>
        <taxon>Fungi</taxon>
        <taxon>Dikarya</taxon>
        <taxon>Ascomycota</taxon>
        <taxon>Pezizomycotina</taxon>
        <taxon>Dothideomycetes</taxon>
        <taxon>Pleosporomycetidae</taxon>
        <taxon>Pleosporales</taxon>
        <taxon>Pleosporineae</taxon>
        <taxon>Leptosphaeriaceae</taxon>
        <taxon>Plenodomus</taxon>
    </lineage>
</organism>
<dbReference type="Proteomes" id="UP000799423">
    <property type="component" value="Unassembled WGS sequence"/>
</dbReference>
<sequence>MSRAACRSEGKGAVPQKDGRVLLALLAWPRGSRWAARVWGTFLAADCAASLCGLAAVWPTASWTWKHDAFGSCACDSLLSPRPSIHTGRAHHHAPCPMPLPGKPC</sequence>
<keyword evidence="2" id="KW-1185">Reference proteome</keyword>
<proteinExistence type="predicted"/>
<protein>
    <submittedName>
        <fullName evidence="1">Uncharacterized protein</fullName>
    </submittedName>
</protein>